<protein>
    <submittedName>
        <fullName evidence="2">Uncharacterized protein</fullName>
    </submittedName>
</protein>
<proteinExistence type="predicted"/>
<evidence type="ECO:0000313" key="2">
    <source>
        <dbReference type="EMBL" id="TKR61390.1"/>
    </source>
</evidence>
<name>A0A4U5LYP1_STECR</name>
<gene>
    <name evidence="2" type="ORF">L596_028505</name>
</gene>
<sequence>MVVRLQVDSSTHKRSQKSRSATDRSSLYHQPSSEPQTLTNRVCKDTSPRLNPQQRLNPDKAFSLHRSFVHRRSPLTGRTSFLPFNLISEDVAYGRV</sequence>
<accession>A0A4U5LYP1</accession>
<comment type="caution">
    <text evidence="2">The sequence shown here is derived from an EMBL/GenBank/DDBJ whole genome shotgun (WGS) entry which is preliminary data.</text>
</comment>
<feature type="compositionally biased region" description="Polar residues" evidence="1">
    <location>
        <begin position="23"/>
        <end position="40"/>
    </location>
</feature>
<reference evidence="2 3" key="2">
    <citation type="journal article" date="2019" name="G3 (Bethesda)">
        <title>Hybrid Assembly of the Genome of the Entomopathogenic Nematode Steinernema carpocapsae Identifies the X-Chromosome.</title>
        <authorList>
            <person name="Serra L."/>
            <person name="Macchietto M."/>
            <person name="Macias-Munoz A."/>
            <person name="McGill C.J."/>
            <person name="Rodriguez I.M."/>
            <person name="Rodriguez B."/>
            <person name="Murad R."/>
            <person name="Mortazavi A."/>
        </authorList>
    </citation>
    <scope>NUCLEOTIDE SEQUENCE [LARGE SCALE GENOMIC DNA]</scope>
    <source>
        <strain evidence="2 3">ALL</strain>
    </source>
</reference>
<dbReference type="AlphaFoldDB" id="A0A4U5LYP1"/>
<evidence type="ECO:0000256" key="1">
    <source>
        <dbReference type="SAM" id="MobiDB-lite"/>
    </source>
</evidence>
<dbReference type="Proteomes" id="UP000298663">
    <property type="component" value="Unassembled WGS sequence"/>
</dbReference>
<dbReference type="EMBL" id="AZBU02000011">
    <property type="protein sequence ID" value="TKR61390.1"/>
    <property type="molecule type" value="Genomic_DNA"/>
</dbReference>
<keyword evidence="3" id="KW-1185">Reference proteome</keyword>
<reference evidence="2 3" key="1">
    <citation type="journal article" date="2015" name="Genome Biol.">
        <title>Comparative genomics of Steinernema reveals deeply conserved gene regulatory networks.</title>
        <authorList>
            <person name="Dillman A.R."/>
            <person name="Macchietto M."/>
            <person name="Porter C.F."/>
            <person name="Rogers A."/>
            <person name="Williams B."/>
            <person name="Antoshechkin I."/>
            <person name="Lee M.M."/>
            <person name="Goodwin Z."/>
            <person name="Lu X."/>
            <person name="Lewis E.E."/>
            <person name="Goodrich-Blair H."/>
            <person name="Stock S.P."/>
            <person name="Adams B.J."/>
            <person name="Sternberg P.W."/>
            <person name="Mortazavi A."/>
        </authorList>
    </citation>
    <scope>NUCLEOTIDE SEQUENCE [LARGE SCALE GENOMIC DNA]</scope>
    <source>
        <strain evidence="2 3">ALL</strain>
    </source>
</reference>
<feature type="region of interest" description="Disordered" evidence="1">
    <location>
        <begin position="1"/>
        <end position="56"/>
    </location>
</feature>
<organism evidence="2 3">
    <name type="scientific">Steinernema carpocapsae</name>
    <name type="common">Entomopathogenic nematode</name>
    <dbReference type="NCBI Taxonomy" id="34508"/>
    <lineage>
        <taxon>Eukaryota</taxon>
        <taxon>Metazoa</taxon>
        <taxon>Ecdysozoa</taxon>
        <taxon>Nematoda</taxon>
        <taxon>Chromadorea</taxon>
        <taxon>Rhabditida</taxon>
        <taxon>Tylenchina</taxon>
        <taxon>Panagrolaimomorpha</taxon>
        <taxon>Strongyloidoidea</taxon>
        <taxon>Steinernematidae</taxon>
        <taxon>Steinernema</taxon>
    </lineage>
</organism>
<evidence type="ECO:0000313" key="3">
    <source>
        <dbReference type="Proteomes" id="UP000298663"/>
    </source>
</evidence>